<evidence type="ECO:0000313" key="2">
    <source>
        <dbReference type="EMBL" id="QFF99065.1"/>
    </source>
</evidence>
<keyword evidence="3" id="KW-1185">Reference proteome</keyword>
<sequence length="342" mass="39579">MKEALKQLAVRKKMTISLDELTALFYEEGQTYESIATLILNFENDHVLQPVRASGRTTRTPSVAYNYRIMKATIKEASHGELHQYNQHFHESIRLDMYYKLPAETFHQDLPFLQLIHSYIEKNGLPKEDVPAPERSAEVVGNEKWIDEQGGKVLLERVQLWEHLKIIPVSDPLMMAVNPKMLQRSGQVHLIVENKTTYQALLPVLPESLFSSLIYGCGNKIVKSIEQFDWQLPMIGVEHSFFYFGDIDRSGLTIWHSLNKKQRTKLATPFYEACFKKAPFQGKGNQRKDVEAIKAFIAEFSEGHEIEKLLDEGFYYPQEILNSVELGAIWREWSWKIMNGKD</sequence>
<accession>A0A5J6SMA3</accession>
<dbReference type="RefSeq" id="WP_151699996.1">
    <property type="nucleotide sequence ID" value="NZ_CP031223.1"/>
</dbReference>
<reference evidence="2 3" key="1">
    <citation type="submission" date="2018-07" db="EMBL/GenBank/DDBJ databases">
        <title>Complete genome sequence of Psychrobacillus sp. PB01, isolated from iceberg, and comparative genome analysis of Psychrobacillus strains.</title>
        <authorList>
            <person name="Lee P.C."/>
        </authorList>
    </citation>
    <scope>NUCLEOTIDE SEQUENCE [LARGE SCALE GENOMIC DNA]</scope>
    <source>
        <strain evidence="2 3">PB01</strain>
    </source>
</reference>
<dbReference type="InterPro" id="IPR024534">
    <property type="entry name" value="JetD_C"/>
</dbReference>
<dbReference type="Proteomes" id="UP000325517">
    <property type="component" value="Chromosome"/>
</dbReference>
<name>A0A5J6SMA3_9BACI</name>
<evidence type="ECO:0000313" key="3">
    <source>
        <dbReference type="Proteomes" id="UP000325517"/>
    </source>
</evidence>
<dbReference type="OrthoDB" id="9809365at2"/>
<gene>
    <name evidence="2" type="ORF">PB01_09625</name>
</gene>
<dbReference type="KEGG" id="psyo:PB01_09625"/>
<dbReference type="AlphaFoldDB" id="A0A5J6SMA3"/>
<protein>
    <recommendedName>
        <fullName evidence="1">Wadjet protein JetD C-terminal domain-containing protein</fullName>
    </recommendedName>
</protein>
<feature type="domain" description="Wadjet protein JetD C-terminal" evidence="1">
    <location>
        <begin position="166"/>
        <end position="263"/>
    </location>
</feature>
<dbReference type="Pfam" id="PF09983">
    <property type="entry name" value="JetD_C"/>
    <property type="match status" value="1"/>
</dbReference>
<proteinExistence type="predicted"/>
<organism evidence="2 3">
    <name type="scientific">Psychrobacillus glaciei</name>
    <dbReference type="NCBI Taxonomy" id="2283160"/>
    <lineage>
        <taxon>Bacteria</taxon>
        <taxon>Bacillati</taxon>
        <taxon>Bacillota</taxon>
        <taxon>Bacilli</taxon>
        <taxon>Bacillales</taxon>
        <taxon>Bacillaceae</taxon>
        <taxon>Psychrobacillus</taxon>
    </lineage>
</organism>
<dbReference type="EMBL" id="CP031223">
    <property type="protein sequence ID" value="QFF99065.1"/>
    <property type="molecule type" value="Genomic_DNA"/>
</dbReference>
<evidence type="ECO:0000259" key="1">
    <source>
        <dbReference type="Pfam" id="PF09983"/>
    </source>
</evidence>